<dbReference type="SUPFAM" id="SSF51569">
    <property type="entry name" value="Aldolase"/>
    <property type="match status" value="1"/>
</dbReference>
<sequence length="303" mass="34185">MVYSARPENLKSGIFLDSGDPLETKLVLDELGFLDGQTTNPSLVAKNPDIAAKIERGEKLTKDKLLSEYKKIVQKIAEMIPDRSVSIEVYADEGTGAQEMIEQGKEMYTWINSAHIKLPTTTEGLKAARVLTQEGYRVNMTLVFKQEQAAAVHSATSGVQRGHVFVSPFLGRLDDQGIRGIDVVSNIMQMYKSQNSHVETLAASIRSLDHLLFLMYLHTDIITVPYKVLKKWIRIGAPVPERKDIDPASRHNDISYFFGDELAGIPYERIDMNQPFENFNIQHELTDTGLRKFSEDWNKLLVS</sequence>
<dbReference type="PROSITE" id="PS00958">
    <property type="entry name" value="TRANSALDOLASE_2"/>
    <property type="match status" value="1"/>
</dbReference>
<evidence type="ECO:0000256" key="1">
    <source>
        <dbReference type="ARBA" id="ARBA00023270"/>
    </source>
</evidence>
<dbReference type="Gene3D" id="3.20.20.70">
    <property type="entry name" value="Aldolase class I"/>
    <property type="match status" value="1"/>
</dbReference>
<dbReference type="InterPro" id="IPR001585">
    <property type="entry name" value="TAL/FSA"/>
</dbReference>
<dbReference type="GO" id="GO:0005975">
    <property type="term" value="P:carbohydrate metabolic process"/>
    <property type="evidence" value="ECO:0007669"/>
    <property type="project" value="InterPro"/>
</dbReference>
<evidence type="ECO:0000313" key="3">
    <source>
        <dbReference type="Proteomes" id="UP000775877"/>
    </source>
</evidence>
<gene>
    <name evidence="2" type="ORF">KC678_01850</name>
</gene>
<dbReference type="InterPro" id="IPR018225">
    <property type="entry name" value="Transaldolase_AS"/>
</dbReference>
<proteinExistence type="predicted"/>
<dbReference type="PANTHER" id="PTHR10683:SF40">
    <property type="entry name" value="FRUCTOSE-6-PHOSPHATE ALDOLASE 1-RELATED"/>
    <property type="match status" value="1"/>
</dbReference>
<organism evidence="2 3">
    <name type="scientific">Candidatus Dojkabacteria bacterium</name>
    <dbReference type="NCBI Taxonomy" id="2099670"/>
    <lineage>
        <taxon>Bacteria</taxon>
        <taxon>Candidatus Dojkabacteria</taxon>
    </lineage>
</organism>
<dbReference type="Pfam" id="PF00923">
    <property type="entry name" value="TAL_FSA"/>
    <property type="match status" value="1"/>
</dbReference>
<reference evidence="2" key="1">
    <citation type="submission" date="2020-04" db="EMBL/GenBank/DDBJ databases">
        <authorList>
            <person name="Zhang T."/>
        </authorList>
    </citation>
    <scope>NUCLEOTIDE SEQUENCE</scope>
    <source>
        <strain evidence="2">HKST-UBA13</strain>
    </source>
</reference>
<evidence type="ECO:0000313" key="2">
    <source>
        <dbReference type="EMBL" id="MCA9380982.1"/>
    </source>
</evidence>
<protein>
    <submittedName>
        <fullName evidence="2">Transaldolase</fullName>
    </submittedName>
</protein>
<dbReference type="Proteomes" id="UP000775877">
    <property type="component" value="Unassembled WGS sequence"/>
</dbReference>
<keyword evidence="1" id="KW-0704">Schiff base</keyword>
<dbReference type="EMBL" id="JAGQLJ010000040">
    <property type="protein sequence ID" value="MCA9380982.1"/>
    <property type="molecule type" value="Genomic_DNA"/>
</dbReference>
<dbReference type="AlphaFoldDB" id="A0A955IB48"/>
<reference evidence="2" key="2">
    <citation type="journal article" date="2021" name="Microbiome">
        <title>Successional dynamics and alternative stable states in a saline activated sludge microbial community over 9 years.</title>
        <authorList>
            <person name="Wang Y."/>
            <person name="Ye J."/>
            <person name="Ju F."/>
            <person name="Liu L."/>
            <person name="Boyd J.A."/>
            <person name="Deng Y."/>
            <person name="Parks D.H."/>
            <person name="Jiang X."/>
            <person name="Yin X."/>
            <person name="Woodcroft B.J."/>
            <person name="Tyson G.W."/>
            <person name="Hugenholtz P."/>
            <person name="Polz M.F."/>
            <person name="Zhang T."/>
        </authorList>
    </citation>
    <scope>NUCLEOTIDE SEQUENCE</scope>
    <source>
        <strain evidence="2">HKST-UBA13</strain>
    </source>
</reference>
<accession>A0A955IB48</accession>
<dbReference type="PANTHER" id="PTHR10683">
    <property type="entry name" value="TRANSALDOLASE"/>
    <property type="match status" value="1"/>
</dbReference>
<dbReference type="InterPro" id="IPR013785">
    <property type="entry name" value="Aldolase_TIM"/>
</dbReference>
<name>A0A955IB48_9BACT</name>
<comment type="caution">
    <text evidence="2">The sequence shown here is derived from an EMBL/GenBank/DDBJ whole genome shotgun (WGS) entry which is preliminary data.</text>
</comment>